<organism evidence="3 4">
    <name type="scientific">Apolygus lucorum</name>
    <name type="common">Small green plant bug</name>
    <name type="synonym">Lygocoris lucorum</name>
    <dbReference type="NCBI Taxonomy" id="248454"/>
    <lineage>
        <taxon>Eukaryota</taxon>
        <taxon>Metazoa</taxon>
        <taxon>Ecdysozoa</taxon>
        <taxon>Arthropoda</taxon>
        <taxon>Hexapoda</taxon>
        <taxon>Insecta</taxon>
        <taxon>Pterygota</taxon>
        <taxon>Neoptera</taxon>
        <taxon>Paraneoptera</taxon>
        <taxon>Hemiptera</taxon>
        <taxon>Heteroptera</taxon>
        <taxon>Panheteroptera</taxon>
        <taxon>Cimicomorpha</taxon>
        <taxon>Miridae</taxon>
        <taxon>Mirini</taxon>
        <taxon>Apolygus</taxon>
    </lineage>
</organism>
<accession>A0A8S9Y6M0</accession>
<feature type="compositionally biased region" description="Basic and acidic residues" evidence="1">
    <location>
        <begin position="151"/>
        <end position="165"/>
    </location>
</feature>
<dbReference type="AlphaFoldDB" id="A0A8S9Y6M0"/>
<feature type="compositionally biased region" description="Low complexity" evidence="1">
    <location>
        <begin position="301"/>
        <end position="314"/>
    </location>
</feature>
<evidence type="ECO:0000256" key="1">
    <source>
        <dbReference type="SAM" id="MobiDB-lite"/>
    </source>
</evidence>
<feature type="region of interest" description="Disordered" evidence="1">
    <location>
        <begin position="850"/>
        <end position="898"/>
    </location>
</feature>
<reference evidence="3" key="1">
    <citation type="journal article" date="2021" name="Mol. Ecol. Resour.">
        <title>Apolygus lucorum genome provides insights into omnivorousness and mesophyll feeding.</title>
        <authorList>
            <person name="Liu Y."/>
            <person name="Liu H."/>
            <person name="Wang H."/>
            <person name="Huang T."/>
            <person name="Liu B."/>
            <person name="Yang B."/>
            <person name="Yin L."/>
            <person name="Li B."/>
            <person name="Zhang Y."/>
            <person name="Zhang S."/>
            <person name="Jiang F."/>
            <person name="Zhang X."/>
            <person name="Ren Y."/>
            <person name="Wang B."/>
            <person name="Wang S."/>
            <person name="Lu Y."/>
            <person name="Wu K."/>
            <person name="Fan W."/>
            <person name="Wang G."/>
        </authorList>
    </citation>
    <scope>NUCLEOTIDE SEQUENCE</scope>
    <source>
        <strain evidence="3">12Hb</strain>
    </source>
</reference>
<evidence type="ECO:0000256" key="2">
    <source>
        <dbReference type="SAM" id="SignalP"/>
    </source>
</evidence>
<protein>
    <submittedName>
        <fullName evidence="3">Uncharacterized protein</fullName>
    </submittedName>
</protein>
<feature type="signal peptide" evidence="2">
    <location>
        <begin position="1"/>
        <end position="27"/>
    </location>
</feature>
<evidence type="ECO:0000313" key="4">
    <source>
        <dbReference type="Proteomes" id="UP000466442"/>
    </source>
</evidence>
<keyword evidence="2" id="KW-0732">Signal</keyword>
<dbReference type="EMBL" id="WIXP02000001">
    <property type="protein sequence ID" value="KAF6216241.1"/>
    <property type="molecule type" value="Genomic_DNA"/>
</dbReference>
<comment type="caution">
    <text evidence="3">The sequence shown here is derived from an EMBL/GenBank/DDBJ whole genome shotgun (WGS) entry which is preliminary data.</text>
</comment>
<gene>
    <name evidence="3" type="ORF">GE061_000581</name>
</gene>
<proteinExistence type="predicted"/>
<name>A0A8S9Y6M0_APOLU</name>
<feature type="region of interest" description="Disordered" evidence="1">
    <location>
        <begin position="151"/>
        <end position="182"/>
    </location>
</feature>
<dbReference type="Proteomes" id="UP000466442">
    <property type="component" value="Linkage Group LG1"/>
</dbReference>
<feature type="compositionally biased region" description="Basic and acidic residues" evidence="1">
    <location>
        <begin position="875"/>
        <end position="887"/>
    </location>
</feature>
<feature type="chain" id="PRO_5035871629" evidence="2">
    <location>
        <begin position="28"/>
        <end position="1036"/>
    </location>
</feature>
<sequence length="1036" mass="115914">MNGLLVTSGRWCWLLVLLLSFPATLMSSPPLSRVRVEAVGPNEGLKPKNCSLELDRVRAAAQKYISALGFALNDESLPPRPSVEDTRPSPKAVRIPLTIARPTTIYRNKTTPSFGRANLNSHRQYLSSSNDSRWVAQCLNGEKCVNRNFTKEKRLKNQDPQRRTLDNPIDLSTRNHSSQNSGEIDIKTISPYSLMNYNIPETNNSSTAGSVEPHGLSTNMETATNSDEHVLPQDMTGRKGVFKPLSLELESSIKPEEKYNRLVLPIPIEGILKERNLIDKPEYEKSVDPLSGFKNGSLLPETSTATVTESSSTAKAKMLPQDETGTMGPPVSKEELSNDFEQQNSLAPFRFRPEISAADNQKTLEGSGSDDISPISIQLKPVIHNHYYNRRQTKVAQGTEESSMLDFDFRPLDSIVEKNQVVNVTNKSDADRKIEYPKVGGPCEDPKTPGCESWASEGNLVASGDLVRRLSTGKRQSDVDNIDSANSESAIKTDVQNTDYPEKPETIISKCKKGNSNIFLFMGGQWHVNLKDHPELTQLNAKSTESTQNVLGLQDPAMLTNYGTMGSWPYNRIGDMYSNNVLPSSEYPTPGALPSYYYVGSASVPHYPNQNGILASRSSEKHNSPLRDYSRDEFQAPNGLESYYYTTNPSSIFPLPASPRLSYPESLVNFPLDDIKKNQGANMGFPPAPAKPEEHLLHDIDTGDMAVVGAQMLSIFQPSSNLPDNEYPLQPVANNDMSSSLENFPSARDSSVYQNQRLAMYNYQKLQQIPSIYNTSHSSGGQQVYLPSKILIKDRNPSNRNQGSDVYDFVSGQYVKRYRSSAAPERQYGGPTAGNWPVANARDCLEENQRYPRTPEGANGKPGSEQVWANSTVRDNLKRDKRDRTLDNEDPGEGSWPSIEKIIRDVERNLRERENYPSVPYSYGWDSSQLADPFREEEAEGRRGGQRKDLDVASMLRDLPLPSRLTTSRPFNTERFIYRRVAANEKKILAISIRRSLTTTLPPHHRNAQWQEVSNSKAHLHHRWLQKGKLRGKLLT</sequence>
<feature type="compositionally biased region" description="Polar residues" evidence="1">
    <location>
        <begin position="170"/>
        <end position="182"/>
    </location>
</feature>
<evidence type="ECO:0000313" key="3">
    <source>
        <dbReference type="EMBL" id="KAF6216241.1"/>
    </source>
</evidence>
<keyword evidence="4" id="KW-1185">Reference proteome</keyword>
<feature type="region of interest" description="Disordered" evidence="1">
    <location>
        <begin position="294"/>
        <end position="334"/>
    </location>
</feature>